<sequence length="667" mass="74795">MSLSSFLSRHHVVVALFFIVFCSIPHFLPASVFAEDDIQALFDQSDMPGDIEQLLYELEQLKKQKIPVNTATAEDLLLIPFLTPDDARSIILFREENGQLTAVEQLAEAIGTEMAKRIAPYLSFTTVKTETQEKKAGISGAWYGRYFSEIPERKGIIAGKYRGDNYKLYNRLSVTYDEITLNGVMEKDIGEPEIDDFTSFSMIYNGSGAVEQFIVGNYTVAIGQGLLFGQSRYFSKGVDPLGVKLSGRRLKAYASSAENGFMQGAAVSLDLKPFSLTTFYSSNEIDATIKDGVVTTIRTSGYHRTDSEIDHWDNVTEKVLGVNLLYTFRSGETFGKVGGTWAQYDYSVPLEATGGNTGWEDMGSIEADILIGKVNVFAEAAITGRDGNISWIGGVDYPITPGIRTVLAVRDYHNVFFSPFAGAFAERADDAANEEGYYIGLEADILENLHVGAYYDIFRFPELSSRYRLPSTGDESKLFLTWKQSPVFTTELLLQNQYKEEAKKLFDGSGLEYYQPVPFTSNKARLDLIGKVSRILTLRTRGEIKFVEGEYPAGNENSDGWLLYQQAVLKKGPLALKARYARFETDDYDSAIYVYEDDLPLVFTLKSYYGKGEAFFVLLSYDLWKNFELTARYAKTWYDDRDAYGSGNDRRDTNAPASYHLGCALRF</sequence>
<accession>A0A317T6L7</accession>
<organism evidence="1 2">
    <name type="scientific">Prosthecochloris marina</name>
    <dbReference type="NCBI Taxonomy" id="2017681"/>
    <lineage>
        <taxon>Bacteria</taxon>
        <taxon>Pseudomonadati</taxon>
        <taxon>Chlorobiota</taxon>
        <taxon>Chlorobiia</taxon>
        <taxon>Chlorobiales</taxon>
        <taxon>Chlorobiaceae</taxon>
        <taxon>Prosthecochloris</taxon>
    </lineage>
</organism>
<reference evidence="2" key="1">
    <citation type="submission" date="2017-10" db="EMBL/GenBank/DDBJ databases">
        <authorList>
            <person name="Gaisin V.A."/>
            <person name="Rysina M.S."/>
            <person name="Grouzdev D.S."/>
        </authorList>
    </citation>
    <scope>NUCLEOTIDE SEQUENCE [LARGE SCALE GENOMIC DNA]</scope>
    <source>
        <strain evidence="2">V1</strain>
    </source>
</reference>
<dbReference type="Proteomes" id="UP000246278">
    <property type="component" value="Unassembled WGS sequence"/>
</dbReference>
<protein>
    <recommendedName>
        <fullName evidence="3">Helix-hairpin-helix domain-containing protein</fullName>
    </recommendedName>
</protein>
<proteinExistence type="predicted"/>
<dbReference type="SUPFAM" id="SSF47781">
    <property type="entry name" value="RuvA domain 2-like"/>
    <property type="match status" value="1"/>
</dbReference>
<dbReference type="InterPro" id="IPR010994">
    <property type="entry name" value="RuvA_2-like"/>
</dbReference>
<dbReference type="Gene3D" id="1.10.150.280">
    <property type="entry name" value="AF1531-like domain"/>
    <property type="match status" value="1"/>
</dbReference>
<dbReference type="AlphaFoldDB" id="A0A317T6L7"/>
<name>A0A317T6L7_9CHLB</name>
<dbReference type="OrthoDB" id="9766750at2"/>
<gene>
    <name evidence="1" type="ORF">CR164_04265</name>
</gene>
<comment type="caution">
    <text evidence="1">The sequence shown here is derived from an EMBL/GenBank/DDBJ whole genome shotgun (WGS) entry which is preliminary data.</text>
</comment>
<dbReference type="EMBL" id="PDNZ01000003">
    <property type="protein sequence ID" value="PWW82235.1"/>
    <property type="molecule type" value="Genomic_DNA"/>
</dbReference>
<dbReference type="Pfam" id="PF12836">
    <property type="entry name" value="HHH_3"/>
    <property type="match status" value="1"/>
</dbReference>
<evidence type="ECO:0000313" key="1">
    <source>
        <dbReference type="EMBL" id="PWW82235.1"/>
    </source>
</evidence>
<dbReference type="RefSeq" id="WP_110022708.1">
    <property type="nucleotide sequence ID" value="NZ_PDNZ01000003.1"/>
</dbReference>
<evidence type="ECO:0000313" key="2">
    <source>
        <dbReference type="Proteomes" id="UP000246278"/>
    </source>
</evidence>
<keyword evidence="2" id="KW-1185">Reference proteome</keyword>
<evidence type="ECO:0008006" key="3">
    <source>
        <dbReference type="Google" id="ProtNLM"/>
    </source>
</evidence>